<feature type="compositionally biased region" description="Basic and acidic residues" evidence="1">
    <location>
        <begin position="237"/>
        <end position="265"/>
    </location>
</feature>
<comment type="caution">
    <text evidence="2">The sequence shown here is derived from an EMBL/GenBank/DDBJ whole genome shotgun (WGS) entry which is preliminary data.</text>
</comment>
<dbReference type="AlphaFoldDB" id="A0AAD1YAV5"/>
<proteinExistence type="predicted"/>
<dbReference type="EMBL" id="CAMPGE010030167">
    <property type="protein sequence ID" value="CAI2387674.1"/>
    <property type="molecule type" value="Genomic_DNA"/>
</dbReference>
<accession>A0AAD1YAV5</accession>
<evidence type="ECO:0000313" key="2">
    <source>
        <dbReference type="EMBL" id="CAI2387674.1"/>
    </source>
</evidence>
<evidence type="ECO:0000256" key="1">
    <source>
        <dbReference type="SAM" id="MobiDB-lite"/>
    </source>
</evidence>
<gene>
    <name evidence="2" type="ORF">ECRASSUSDP1_LOCUS29308</name>
</gene>
<keyword evidence="3" id="KW-1185">Reference proteome</keyword>
<protein>
    <submittedName>
        <fullName evidence="2">Uncharacterized protein</fullName>
    </submittedName>
</protein>
<feature type="region of interest" description="Disordered" evidence="1">
    <location>
        <begin position="95"/>
        <end position="123"/>
    </location>
</feature>
<feature type="compositionally biased region" description="Basic and acidic residues" evidence="1">
    <location>
        <begin position="104"/>
        <end position="123"/>
    </location>
</feature>
<feature type="region of interest" description="Disordered" evidence="1">
    <location>
        <begin position="228"/>
        <end position="298"/>
    </location>
</feature>
<sequence>MNMEHDNDFSTSCAKVDDSMRDSGGQAKVDNEPALSERTMQNQESNGIPKPSSDHKKSDLESLMQNNSQMSEKITKYKEFRSRLHHPSEYLLESNIQKSFRNTHKSDAGMKRDLRENSSHERKSMPPLIEISFSQFDLMIEKRMICRIREINSNPLYKDLSIEEKKEMMKSNVPLNLIRQFEKKEESEGSEHEEVKKSEIDLMKTSVADLNKSLSTFRRSFVNFTSNKKLPRSISPSRRDPSADNKKIGRASAMKDRTPPSRDLKVGQNAFSNPDLERGSRGTIQRARAGGNFPVSSL</sequence>
<dbReference type="Proteomes" id="UP001295684">
    <property type="component" value="Unassembled WGS sequence"/>
</dbReference>
<evidence type="ECO:0000313" key="3">
    <source>
        <dbReference type="Proteomes" id="UP001295684"/>
    </source>
</evidence>
<organism evidence="2 3">
    <name type="scientific">Euplotes crassus</name>
    <dbReference type="NCBI Taxonomy" id="5936"/>
    <lineage>
        <taxon>Eukaryota</taxon>
        <taxon>Sar</taxon>
        <taxon>Alveolata</taxon>
        <taxon>Ciliophora</taxon>
        <taxon>Intramacronucleata</taxon>
        <taxon>Spirotrichea</taxon>
        <taxon>Hypotrichia</taxon>
        <taxon>Euplotida</taxon>
        <taxon>Euplotidae</taxon>
        <taxon>Moneuplotes</taxon>
    </lineage>
</organism>
<name>A0AAD1YAV5_EUPCR</name>
<feature type="region of interest" description="Disordered" evidence="1">
    <location>
        <begin position="1"/>
        <end position="69"/>
    </location>
</feature>
<reference evidence="2" key="1">
    <citation type="submission" date="2023-07" db="EMBL/GenBank/DDBJ databases">
        <authorList>
            <consortium name="AG Swart"/>
            <person name="Singh M."/>
            <person name="Singh A."/>
            <person name="Seah K."/>
            <person name="Emmerich C."/>
        </authorList>
    </citation>
    <scope>NUCLEOTIDE SEQUENCE</scope>
    <source>
        <strain evidence="2">DP1</strain>
    </source>
</reference>